<gene>
    <name evidence="2" type="ORF">DSLASN_25820</name>
</gene>
<evidence type="ECO:0000259" key="1">
    <source>
        <dbReference type="Pfam" id="PF13649"/>
    </source>
</evidence>
<dbReference type="Pfam" id="PF13649">
    <property type="entry name" value="Methyltransf_25"/>
    <property type="match status" value="1"/>
</dbReference>
<feature type="domain" description="Methyltransferase" evidence="1">
    <location>
        <begin position="103"/>
        <end position="181"/>
    </location>
</feature>
<accession>A0ABN6F6S9</accession>
<organism evidence="2 3">
    <name type="scientific">Desulfoluna limicola</name>
    <dbReference type="NCBI Taxonomy" id="2810562"/>
    <lineage>
        <taxon>Bacteria</taxon>
        <taxon>Pseudomonadati</taxon>
        <taxon>Thermodesulfobacteriota</taxon>
        <taxon>Desulfobacteria</taxon>
        <taxon>Desulfobacterales</taxon>
        <taxon>Desulfolunaceae</taxon>
        <taxon>Desulfoluna</taxon>
    </lineage>
</organism>
<dbReference type="SUPFAM" id="SSF53335">
    <property type="entry name" value="S-adenosyl-L-methionine-dependent methyltransferases"/>
    <property type="match status" value="1"/>
</dbReference>
<name>A0ABN6F6S9_9BACT</name>
<reference evidence="2 3" key="1">
    <citation type="submission" date="2021-02" db="EMBL/GenBank/DDBJ databases">
        <title>Complete genome of Desulfoluna sp. strain ASN36.</title>
        <authorList>
            <person name="Takahashi A."/>
            <person name="Kojima H."/>
            <person name="Fukui M."/>
        </authorList>
    </citation>
    <scope>NUCLEOTIDE SEQUENCE [LARGE SCALE GENOMIC DNA]</scope>
    <source>
        <strain evidence="2 3">ASN36</strain>
    </source>
</reference>
<proteinExistence type="predicted"/>
<dbReference type="Gene3D" id="3.40.50.150">
    <property type="entry name" value="Vaccinia Virus protein VP39"/>
    <property type="match status" value="1"/>
</dbReference>
<sequence length="404" mass="45201">MNEKADTASTRISEFLTCLGLLSHENVNTPSYWEACWSKIRRAGGEPDAILKTNEPMARDVGNMYFMTPEIACHFLAADLPRLHRVLENLETTDIIPPSATHVAEIGGGPGIVSLWLAREHPEVAFVVYDYAENPLKVGRQWARRLGVTNVTYREKSYRQLAEEKPEQAFDLVLGLGSLDLNLEPPKGKHGLSLEEHTIHDKDAKVVTLHEFSRSCSRLLKPNGFLYFTQGSFNDLGLLCLFDAFRKHNLGVNWEHTRVRGEGEGPSFSIKEILIVACPDLPSVFNSAVEDTQTFLFSGKVKGFREKTVLGYADFDAYLSLLSDGCKLADIKTRHGDNTTERHCIYVKSGLLGFFSSNSRGMRSGFVYSAASFASCCRKLLGVIQASESRNIRITEAYWHPIFE</sequence>
<dbReference type="CDD" id="cd02440">
    <property type="entry name" value="AdoMet_MTases"/>
    <property type="match status" value="1"/>
</dbReference>
<dbReference type="EMBL" id="AP024488">
    <property type="protein sequence ID" value="BCS96950.1"/>
    <property type="molecule type" value="Genomic_DNA"/>
</dbReference>
<keyword evidence="3" id="KW-1185">Reference proteome</keyword>
<dbReference type="InterPro" id="IPR041698">
    <property type="entry name" value="Methyltransf_25"/>
</dbReference>
<dbReference type="RefSeq" id="WP_236888383.1">
    <property type="nucleotide sequence ID" value="NZ_AP024488.1"/>
</dbReference>
<evidence type="ECO:0000313" key="2">
    <source>
        <dbReference type="EMBL" id="BCS96950.1"/>
    </source>
</evidence>
<evidence type="ECO:0000313" key="3">
    <source>
        <dbReference type="Proteomes" id="UP001320148"/>
    </source>
</evidence>
<dbReference type="Proteomes" id="UP001320148">
    <property type="component" value="Chromosome"/>
</dbReference>
<dbReference type="InterPro" id="IPR029063">
    <property type="entry name" value="SAM-dependent_MTases_sf"/>
</dbReference>
<protein>
    <recommendedName>
        <fullName evidence="1">Methyltransferase domain-containing protein</fullName>
    </recommendedName>
</protein>